<evidence type="ECO:0000256" key="8">
    <source>
        <dbReference type="SAM" id="Phobius"/>
    </source>
</evidence>
<keyword evidence="6 8" id="KW-1133">Transmembrane helix</keyword>
<dbReference type="EMBL" id="BAAAFH010000022">
    <property type="protein sequence ID" value="GAA0876978.1"/>
    <property type="molecule type" value="Genomic_DNA"/>
</dbReference>
<keyword evidence="4" id="KW-1003">Cell membrane</keyword>
<keyword evidence="3" id="KW-0813">Transport</keyword>
<dbReference type="InterPro" id="IPR051449">
    <property type="entry name" value="ABC-2_transporter_component"/>
</dbReference>
<gene>
    <name evidence="10" type="ORF">GCM10009118_33880</name>
</gene>
<feature type="transmembrane region" description="Helical" evidence="8">
    <location>
        <begin position="396"/>
        <end position="418"/>
    </location>
</feature>
<evidence type="ECO:0000256" key="5">
    <source>
        <dbReference type="ARBA" id="ARBA00022692"/>
    </source>
</evidence>
<evidence type="ECO:0000259" key="9">
    <source>
        <dbReference type="PROSITE" id="PS51012"/>
    </source>
</evidence>
<keyword evidence="7 8" id="KW-0472">Membrane</keyword>
<keyword evidence="11" id="KW-1185">Reference proteome</keyword>
<proteinExistence type="inferred from homology"/>
<evidence type="ECO:0000256" key="1">
    <source>
        <dbReference type="ARBA" id="ARBA00004651"/>
    </source>
</evidence>
<dbReference type="Pfam" id="PF12698">
    <property type="entry name" value="ABC2_membrane_3"/>
    <property type="match status" value="1"/>
</dbReference>
<feature type="transmembrane region" description="Helical" evidence="8">
    <location>
        <begin position="341"/>
        <end position="360"/>
    </location>
</feature>
<dbReference type="PANTHER" id="PTHR30294">
    <property type="entry name" value="MEMBRANE COMPONENT OF ABC TRANSPORTER YHHJ-RELATED"/>
    <property type="match status" value="1"/>
</dbReference>
<name>A0ABN1MV39_9FLAO</name>
<evidence type="ECO:0000256" key="4">
    <source>
        <dbReference type="ARBA" id="ARBA00022475"/>
    </source>
</evidence>
<comment type="caution">
    <text evidence="10">The sequence shown here is derived from an EMBL/GenBank/DDBJ whole genome shotgun (WGS) entry which is preliminary data.</text>
</comment>
<dbReference type="PANTHER" id="PTHR30294:SF38">
    <property type="entry name" value="TRANSPORT PERMEASE PROTEIN"/>
    <property type="match status" value="1"/>
</dbReference>
<evidence type="ECO:0000256" key="6">
    <source>
        <dbReference type="ARBA" id="ARBA00022989"/>
    </source>
</evidence>
<accession>A0ABN1MV39</accession>
<comment type="subcellular location">
    <subcellularLocation>
        <location evidence="1">Cell membrane</location>
        <topology evidence="1">Multi-pass membrane protein</topology>
    </subcellularLocation>
</comment>
<comment type="similarity">
    <text evidence="2">Belongs to the ABC-2 integral membrane protein family.</text>
</comment>
<feature type="transmembrane region" description="Helical" evidence="8">
    <location>
        <begin position="268"/>
        <end position="289"/>
    </location>
</feature>
<dbReference type="Proteomes" id="UP001501126">
    <property type="component" value="Unassembled WGS sequence"/>
</dbReference>
<keyword evidence="5 8" id="KW-0812">Transmembrane</keyword>
<dbReference type="InterPro" id="IPR013525">
    <property type="entry name" value="ABC2_TM"/>
</dbReference>
<feature type="transmembrane region" description="Helical" evidence="8">
    <location>
        <begin position="226"/>
        <end position="247"/>
    </location>
</feature>
<feature type="transmembrane region" description="Helical" evidence="8">
    <location>
        <begin position="21"/>
        <end position="40"/>
    </location>
</feature>
<evidence type="ECO:0000256" key="3">
    <source>
        <dbReference type="ARBA" id="ARBA00022448"/>
    </source>
</evidence>
<sequence>MIKRSIATFLKEFKLLKHDRIGVLVLFAMPVLLILIMTLVQNEAYKSLNEAGIPVLFVDRDQDSLSVAIEKGFESSQLCRLTMDDGTLFPTEASVREAVLSGEYLVAVTIPEGATRAIRENIGDIMDAFLEGEEFDPETSMDIVHVPIIVDPIARKSFVMAITFGLREFIGSVKTGVTFKLMGERMQEYLPVQREIQMPTVDFFEFEEKYAIDKEQYQPNAVQHNVPAWAIFAIFFITVPLAASIILERAEGLYIRMRAFPGSYLSKLSGKLVVYIIVAMIQFAMTLMIGKLLLPLMGLPELYIGESGLALFTLALSVSMAAIGYGLLLGTVFNTPPQSSIFGGVSILIMSALGGIWVPVNIMPAVMQDIAAFSPLNWGLSGFYDLFLKEGTFATILPNCIKLLTFFVVCLLVSVFVYQRKRKYQ</sequence>
<protein>
    <submittedName>
        <fullName evidence="10">ABC transporter permease</fullName>
    </submittedName>
</protein>
<organism evidence="10 11">
    <name type="scientific">Wandonia haliotis</name>
    <dbReference type="NCBI Taxonomy" id="574963"/>
    <lineage>
        <taxon>Bacteria</taxon>
        <taxon>Pseudomonadati</taxon>
        <taxon>Bacteroidota</taxon>
        <taxon>Flavobacteriia</taxon>
        <taxon>Flavobacteriales</taxon>
        <taxon>Crocinitomicaceae</taxon>
        <taxon>Wandonia</taxon>
    </lineage>
</organism>
<evidence type="ECO:0000313" key="10">
    <source>
        <dbReference type="EMBL" id="GAA0876978.1"/>
    </source>
</evidence>
<reference evidence="10 11" key="1">
    <citation type="journal article" date="2019" name="Int. J. Syst. Evol. Microbiol.">
        <title>The Global Catalogue of Microorganisms (GCM) 10K type strain sequencing project: providing services to taxonomists for standard genome sequencing and annotation.</title>
        <authorList>
            <consortium name="The Broad Institute Genomics Platform"/>
            <consortium name="The Broad Institute Genome Sequencing Center for Infectious Disease"/>
            <person name="Wu L."/>
            <person name="Ma J."/>
        </authorList>
    </citation>
    <scope>NUCLEOTIDE SEQUENCE [LARGE SCALE GENOMIC DNA]</scope>
    <source>
        <strain evidence="10 11">JCM 16083</strain>
    </source>
</reference>
<evidence type="ECO:0000313" key="11">
    <source>
        <dbReference type="Proteomes" id="UP001501126"/>
    </source>
</evidence>
<feature type="domain" description="ABC transmembrane type-2" evidence="9">
    <location>
        <begin position="190"/>
        <end position="421"/>
    </location>
</feature>
<feature type="transmembrane region" description="Helical" evidence="8">
    <location>
        <begin position="309"/>
        <end position="329"/>
    </location>
</feature>
<dbReference type="RefSeq" id="WP_343790909.1">
    <property type="nucleotide sequence ID" value="NZ_BAAAFH010000022.1"/>
</dbReference>
<evidence type="ECO:0000256" key="2">
    <source>
        <dbReference type="ARBA" id="ARBA00007783"/>
    </source>
</evidence>
<dbReference type="PROSITE" id="PS51012">
    <property type="entry name" value="ABC_TM2"/>
    <property type="match status" value="1"/>
</dbReference>
<evidence type="ECO:0000256" key="7">
    <source>
        <dbReference type="ARBA" id="ARBA00023136"/>
    </source>
</evidence>
<dbReference type="InterPro" id="IPR047817">
    <property type="entry name" value="ABC2_TM_bact-type"/>
</dbReference>